<evidence type="ECO:0000256" key="1">
    <source>
        <dbReference type="ARBA" id="ARBA00011764"/>
    </source>
</evidence>
<evidence type="ECO:0000256" key="4">
    <source>
        <dbReference type="ARBA" id="ARBA00023163"/>
    </source>
</evidence>
<keyword evidence="4" id="KW-0804">Transcription</keyword>
<evidence type="ECO:0000256" key="5">
    <source>
        <dbReference type="ARBA" id="ARBA00025466"/>
    </source>
</evidence>
<proteinExistence type="predicted"/>
<comment type="function">
    <text evidence="5">Involved in transvection phenomena (= synapsis-dependent gene expression), where the synaptic pairing of chromosomes carrying genes with which zeste interacts influences the expression of these genes. Zeste binds to DNA and stimulates transcription from a nearby promoter.</text>
</comment>
<feature type="compositionally biased region" description="Polar residues" evidence="6">
    <location>
        <begin position="346"/>
        <end position="358"/>
    </location>
</feature>
<comment type="caution">
    <text evidence="8">The sequence shown here is derived from an EMBL/GenBank/DDBJ whole genome shotgun (WGS) entry which is preliminary data.</text>
</comment>
<dbReference type="InterPro" id="IPR028002">
    <property type="entry name" value="Myb_DNA-bind_5"/>
</dbReference>
<feature type="region of interest" description="Disordered" evidence="6">
    <location>
        <begin position="292"/>
        <end position="358"/>
    </location>
</feature>
<evidence type="ECO:0000256" key="2">
    <source>
        <dbReference type="ARBA" id="ARBA00016807"/>
    </source>
</evidence>
<protein>
    <recommendedName>
        <fullName evidence="2">Regulatory protein zeste</fullName>
    </recommendedName>
</protein>
<feature type="compositionally biased region" description="Polar residues" evidence="6">
    <location>
        <begin position="292"/>
        <end position="303"/>
    </location>
</feature>
<dbReference type="EMBL" id="JANEYF010004580">
    <property type="protein sequence ID" value="KAJ8930690.1"/>
    <property type="molecule type" value="Genomic_DNA"/>
</dbReference>
<organism evidence="8 9">
    <name type="scientific">Rhamnusium bicolor</name>
    <dbReference type="NCBI Taxonomy" id="1586634"/>
    <lineage>
        <taxon>Eukaryota</taxon>
        <taxon>Metazoa</taxon>
        <taxon>Ecdysozoa</taxon>
        <taxon>Arthropoda</taxon>
        <taxon>Hexapoda</taxon>
        <taxon>Insecta</taxon>
        <taxon>Pterygota</taxon>
        <taxon>Neoptera</taxon>
        <taxon>Endopterygota</taxon>
        <taxon>Coleoptera</taxon>
        <taxon>Polyphaga</taxon>
        <taxon>Cucujiformia</taxon>
        <taxon>Chrysomeloidea</taxon>
        <taxon>Cerambycidae</taxon>
        <taxon>Lepturinae</taxon>
        <taxon>Rhagiini</taxon>
        <taxon>Rhamnusium</taxon>
    </lineage>
</organism>
<evidence type="ECO:0000313" key="9">
    <source>
        <dbReference type="Proteomes" id="UP001162156"/>
    </source>
</evidence>
<feature type="domain" description="Myb/SANT-like DNA-binding" evidence="7">
    <location>
        <begin position="144"/>
        <end position="209"/>
    </location>
</feature>
<dbReference type="Pfam" id="PF13873">
    <property type="entry name" value="Myb_DNA-bind_5"/>
    <property type="match status" value="1"/>
</dbReference>
<reference evidence="8" key="1">
    <citation type="journal article" date="2023" name="Insect Mol. Biol.">
        <title>Genome sequencing provides insights into the evolution of gene families encoding plant cell wall-degrading enzymes in longhorned beetles.</title>
        <authorList>
            <person name="Shin N.R."/>
            <person name="Okamura Y."/>
            <person name="Kirsch R."/>
            <person name="Pauchet Y."/>
        </authorList>
    </citation>
    <scope>NUCLEOTIDE SEQUENCE</scope>
    <source>
        <strain evidence="8">RBIC_L_NR</strain>
    </source>
</reference>
<sequence length="358" mass="40584">MFIVDMIQKHIPELCLNNAKEIFTCVVCQNSLENLSNFIMKCLDVEERIKGNVGTGSDIPLKLDDNAQDVKLSYEDNCNRMSLTEIKPNCDAGEENITIKCEIKDENLLEKNSQLGIENEEILIKSEQRDCERMEQCTLSKACRSANFTASEKHHLFNLISNKYGHILEHKKTDRSSVAQKFMTSKQIERGFNADSPNSVFRTAECLKNSMKIKKIRIEEKNRECLLEGAYLYKRLDLAISIMNEKTLHGSHNEYDSDRATGPIKNGNVEIEYILDNEQEENYAECSLMDDSSINTVSNSGPSSHGGDKENMPSTSTDHSDKDVTWKHYNPADLKSPINPALRVHYSSTPSTKNKQSD</sequence>
<gene>
    <name evidence="8" type="ORF">NQ314_016487</name>
</gene>
<evidence type="ECO:0000259" key="7">
    <source>
        <dbReference type="Pfam" id="PF13873"/>
    </source>
</evidence>
<evidence type="ECO:0000256" key="3">
    <source>
        <dbReference type="ARBA" id="ARBA00023015"/>
    </source>
</evidence>
<name>A0AAV8WWT1_9CUCU</name>
<evidence type="ECO:0000313" key="8">
    <source>
        <dbReference type="EMBL" id="KAJ8930690.1"/>
    </source>
</evidence>
<keyword evidence="3" id="KW-0805">Transcription regulation</keyword>
<comment type="subunit">
    <text evidence="1">Self-associates forming complexes of several hundred monomers.</text>
</comment>
<dbReference type="Proteomes" id="UP001162156">
    <property type="component" value="Unassembled WGS sequence"/>
</dbReference>
<accession>A0AAV8WWT1</accession>
<evidence type="ECO:0000256" key="6">
    <source>
        <dbReference type="SAM" id="MobiDB-lite"/>
    </source>
</evidence>
<dbReference type="AlphaFoldDB" id="A0AAV8WWT1"/>
<keyword evidence="9" id="KW-1185">Reference proteome</keyword>